<dbReference type="Gene3D" id="2.40.128.20">
    <property type="match status" value="1"/>
</dbReference>
<keyword evidence="4" id="KW-1185">Reference proteome</keyword>
<dbReference type="InterPro" id="IPR014878">
    <property type="entry name" value="THAP4-like_heme-bd"/>
</dbReference>
<evidence type="ECO:0000256" key="2">
    <source>
        <dbReference type="SAM" id="SignalP"/>
    </source>
</evidence>
<dbReference type="STRING" id="1147741.A0A0R3S0S8"/>
<dbReference type="PANTHER" id="PTHR15854:SF4">
    <property type="entry name" value="PEROXYNITRITE ISOMERASE THAP4"/>
    <property type="match status" value="1"/>
</dbReference>
<dbReference type="InterPro" id="IPR045165">
    <property type="entry name" value="Nitrobindin"/>
</dbReference>
<organism evidence="4 5">
    <name type="scientific">Elaeophora elaphi</name>
    <dbReference type="NCBI Taxonomy" id="1147741"/>
    <lineage>
        <taxon>Eukaryota</taxon>
        <taxon>Metazoa</taxon>
        <taxon>Ecdysozoa</taxon>
        <taxon>Nematoda</taxon>
        <taxon>Chromadorea</taxon>
        <taxon>Rhabditida</taxon>
        <taxon>Spirurina</taxon>
        <taxon>Spiruromorpha</taxon>
        <taxon>Filarioidea</taxon>
        <taxon>Onchocercidae</taxon>
        <taxon>Elaeophora</taxon>
    </lineage>
</organism>
<proteinExistence type="predicted"/>
<feature type="domain" description="THAP4-like heme-binding" evidence="3">
    <location>
        <begin position="34"/>
        <end position="194"/>
    </location>
</feature>
<accession>A0A0R3S0S8</accession>
<name>A0A0R3S0S8_9BILA</name>
<dbReference type="SUPFAM" id="SSF50814">
    <property type="entry name" value="Lipocalins"/>
    <property type="match status" value="1"/>
</dbReference>
<sequence length="198" mass="22856">MKILLFAALSFLFIVEEIHAGYEERYDLKKLPPDLRPITRLIGLWELETKSGPTREYSPPDLIDIAINPIPKFGARAANITHTYFDSQKNIVRSDYGFMPVKNATKRDPRIHIAYLITSSEGYSMMEQGTVVGNKITFHLKQFLRRTFSVGSNGIELDIREFERRFEILDFNHMIMKVRTETASGTESFSATYRKIMP</sequence>
<feature type="signal peptide" evidence="2">
    <location>
        <begin position="1"/>
        <end position="20"/>
    </location>
</feature>
<evidence type="ECO:0000313" key="4">
    <source>
        <dbReference type="Proteomes" id="UP000050640"/>
    </source>
</evidence>
<keyword evidence="2" id="KW-0732">Signal</keyword>
<dbReference type="Pfam" id="PF08768">
    <property type="entry name" value="THAP4_heme-bd"/>
    <property type="match status" value="1"/>
</dbReference>
<evidence type="ECO:0000256" key="1">
    <source>
        <dbReference type="ARBA" id="ARBA00036993"/>
    </source>
</evidence>
<protein>
    <submittedName>
        <fullName evidence="5">DUF1794 domain-containing protein</fullName>
    </submittedName>
</protein>
<reference evidence="5" key="1">
    <citation type="submission" date="2017-02" db="UniProtKB">
        <authorList>
            <consortium name="WormBaseParasite"/>
        </authorList>
    </citation>
    <scope>IDENTIFICATION</scope>
</reference>
<dbReference type="AlphaFoldDB" id="A0A0R3S0S8"/>
<dbReference type="WBParaSite" id="EEL_0000824301-mRNA-1">
    <property type="protein sequence ID" value="EEL_0000824301-mRNA-1"/>
    <property type="gene ID" value="EEL_0000824301"/>
</dbReference>
<evidence type="ECO:0000259" key="3">
    <source>
        <dbReference type="Pfam" id="PF08768"/>
    </source>
</evidence>
<dbReference type="Proteomes" id="UP000050640">
    <property type="component" value="Unplaced"/>
</dbReference>
<dbReference type="PANTHER" id="PTHR15854">
    <property type="entry name" value="THAP4 PROTEIN"/>
    <property type="match status" value="1"/>
</dbReference>
<dbReference type="InterPro" id="IPR012674">
    <property type="entry name" value="Calycin"/>
</dbReference>
<evidence type="ECO:0000313" key="5">
    <source>
        <dbReference type="WBParaSite" id="EEL_0000824301-mRNA-1"/>
    </source>
</evidence>
<feature type="chain" id="PRO_5006447932" evidence="2">
    <location>
        <begin position="21"/>
        <end position="198"/>
    </location>
</feature>
<comment type="catalytic activity">
    <reaction evidence="1">
        <text>peroxynitrite = nitrate</text>
        <dbReference type="Rhea" id="RHEA:63116"/>
        <dbReference type="ChEBI" id="CHEBI:17632"/>
        <dbReference type="ChEBI" id="CHEBI:25941"/>
    </reaction>
    <physiologicalReaction direction="left-to-right" evidence="1">
        <dbReference type="Rhea" id="RHEA:63117"/>
    </physiologicalReaction>
</comment>